<evidence type="ECO:0000259" key="1">
    <source>
        <dbReference type="Pfam" id="PF00078"/>
    </source>
</evidence>
<dbReference type="Pfam" id="PF00078">
    <property type="entry name" value="RVT_1"/>
    <property type="match status" value="1"/>
</dbReference>
<dbReference type="Proteomes" id="UP000031668">
    <property type="component" value="Unassembled WGS sequence"/>
</dbReference>
<organism evidence="2 3">
    <name type="scientific">Thelohanellus kitauei</name>
    <name type="common">Myxosporean</name>
    <dbReference type="NCBI Taxonomy" id="669202"/>
    <lineage>
        <taxon>Eukaryota</taxon>
        <taxon>Metazoa</taxon>
        <taxon>Cnidaria</taxon>
        <taxon>Myxozoa</taxon>
        <taxon>Myxosporea</taxon>
        <taxon>Bivalvulida</taxon>
        <taxon>Platysporina</taxon>
        <taxon>Myxobolidae</taxon>
        <taxon>Thelohanellus</taxon>
    </lineage>
</organism>
<dbReference type="AlphaFoldDB" id="A0A0C2I7U2"/>
<dbReference type="EMBL" id="JWZT01005348">
    <property type="protein sequence ID" value="KII61288.1"/>
    <property type="molecule type" value="Genomic_DNA"/>
</dbReference>
<feature type="domain" description="Reverse transcriptase" evidence="1">
    <location>
        <begin position="172"/>
        <end position="224"/>
    </location>
</feature>
<accession>A0A0C2I7U2</accession>
<comment type="caution">
    <text evidence="2">The sequence shown here is derived from an EMBL/GenBank/DDBJ whole genome shotgun (WGS) entry which is preliminary data.</text>
</comment>
<keyword evidence="3" id="KW-1185">Reference proteome</keyword>
<proteinExistence type="predicted"/>
<evidence type="ECO:0000313" key="2">
    <source>
        <dbReference type="EMBL" id="KII61288.1"/>
    </source>
</evidence>
<protein>
    <recommendedName>
        <fullName evidence="1">Reverse transcriptase domain-containing protein</fullName>
    </recommendedName>
</protein>
<sequence>MDSINTRLESFLAEGFRISRNSHKLQRLCTIGLHRPLSSHKSKASQQKHLVCHVKQTLTPIPTFSDFDLLRPVSKEEIARTILLPKSATANPNNIDDFRPISITNTLYHIITDLFGVQRTAKCGKSVSLAYVHLTKAFDLVNHNELLTHTGLTLGRDVQQFVDSLYTNAVTYVDNDSTTQQLHYPADDILLISNSEAELQKGINLIDNWCLKYGMEINPTKCATLGFRDKICIPISVSSARQSDIFKISTSQLAPNNKLNTNKMFVLSKINYTIRLSCANITDISSFSKAFKCNIRFNYVSSVLILLSLHPCSLLQRWTWHLICKESCCNSTRLASQHHSLAKDSSLLEPTQDYLQILLLPTFKHPNSSNSTEFFESTILSAKNWGAEFIAIDNDIPTMTLPDIVLSANNSYWHNLSKARISTQHRKPPIYPLNFHMRVATNHIFMIPKTQTRRSSRGQFPRKKYNEISLTRTTVGNVQSRSQGHILNKCVILKADQTKQHDSVLRRIANKIVRTDRNSRPNQQRLSIRQEFSPRSSNNEYRYIDRLHSRCASRLC</sequence>
<gene>
    <name evidence="2" type="ORF">RF11_08466</name>
</gene>
<reference evidence="2 3" key="1">
    <citation type="journal article" date="2014" name="Genome Biol. Evol.">
        <title>The genome of the myxosporean Thelohanellus kitauei shows adaptations to nutrient acquisition within its fish host.</title>
        <authorList>
            <person name="Yang Y."/>
            <person name="Xiong J."/>
            <person name="Zhou Z."/>
            <person name="Huo F."/>
            <person name="Miao W."/>
            <person name="Ran C."/>
            <person name="Liu Y."/>
            <person name="Zhang J."/>
            <person name="Feng J."/>
            <person name="Wang M."/>
            <person name="Wang M."/>
            <person name="Wang L."/>
            <person name="Yao B."/>
        </authorList>
    </citation>
    <scope>NUCLEOTIDE SEQUENCE [LARGE SCALE GENOMIC DNA]</scope>
    <source>
        <strain evidence="2">Wuqing</strain>
    </source>
</reference>
<name>A0A0C2I7U2_THEKT</name>
<evidence type="ECO:0000313" key="3">
    <source>
        <dbReference type="Proteomes" id="UP000031668"/>
    </source>
</evidence>
<dbReference type="InterPro" id="IPR000477">
    <property type="entry name" value="RT_dom"/>
</dbReference>